<comment type="caution">
    <text evidence="3">The sequence shown here is derived from an EMBL/GenBank/DDBJ whole genome shotgun (WGS) entry which is preliminary data.</text>
</comment>
<gene>
    <name evidence="3" type="ORF">ColSpa_12439</name>
</gene>
<evidence type="ECO:0000256" key="2">
    <source>
        <dbReference type="SAM" id="SignalP"/>
    </source>
</evidence>
<evidence type="ECO:0000256" key="1">
    <source>
        <dbReference type="SAM" id="MobiDB-lite"/>
    </source>
</evidence>
<dbReference type="Proteomes" id="UP001055115">
    <property type="component" value="Unassembled WGS sequence"/>
</dbReference>
<feature type="chain" id="PRO_5041351513" evidence="2">
    <location>
        <begin position="19"/>
        <end position="276"/>
    </location>
</feature>
<evidence type="ECO:0000313" key="3">
    <source>
        <dbReference type="EMBL" id="GKT52258.1"/>
    </source>
</evidence>
<protein>
    <submittedName>
        <fullName evidence="3">Uncharacterized protein</fullName>
    </submittedName>
</protein>
<sequence>MASVRTIASLALALGVAAIPAPAPIPEAAPALVDDLSQLKVKVAPFSLSLLPLQSSIAVKGPDVSIALPSIDVKSDQGSPTAKLLPRVTALPNVQLPKIPQVSTKLDGLSLSITLPDLSIPSVAIPTLPPIQTPALPILMATSPTSLGLLLAGTPIALPTSIPRPSTFLPEKPTTLLTLVPAPSGFLTCATILCREGYVCRETEGRPACVSRTPCGNVFCPYDTSCCNASCSVCTPKGVMCTQQSCGHLPSNSTAPLKPSGDPGIRSVPVVDESPQ</sequence>
<evidence type="ECO:0000313" key="4">
    <source>
        <dbReference type="Proteomes" id="UP001055115"/>
    </source>
</evidence>
<organism evidence="3 4">
    <name type="scientific">Colletotrichum spaethianum</name>
    <dbReference type="NCBI Taxonomy" id="700344"/>
    <lineage>
        <taxon>Eukaryota</taxon>
        <taxon>Fungi</taxon>
        <taxon>Dikarya</taxon>
        <taxon>Ascomycota</taxon>
        <taxon>Pezizomycotina</taxon>
        <taxon>Sordariomycetes</taxon>
        <taxon>Hypocreomycetidae</taxon>
        <taxon>Glomerellales</taxon>
        <taxon>Glomerellaceae</taxon>
        <taxon>Colletotrichum</taxon>
        <taxon>Colletotrichum spaethianum species complex</taxon>
    </lineage>
</organism>
<keyword evidence="4" id="KW-1185">Reference proteome</keyword>
<accession>A0AA37PHG2</accession>
<dbReference type="AlphaFoldDB" id="A0AA37PHG2"/>
<feature type="region of interest" description="Disordered" evidence="1">
    <location>
        <begin position="252"/>
        <end position="276"/>
    </location>
</feature>
<dbReference type="GeneID" id="73333241"/>
<proteinExistence type="predicted"/>
<dbReference type="EMBL" id="BQXU01000064">
    <property type="protein sequence ID" value="GKT52258.1"/>
    <property type="molecule type" value="Genomic_DNA"/>
</dbReference>
<name>A0AA37PHG2_9PEZI</name>
<reference evidence="3 4" key="1">
    <citation type="submission" date="2022-03" db="EMBL/GenBank/DDBJ databases">
        <title>Genome data of Colletotrichum spp.</title>
        <authorList>
            <person name="Utami Y.D."/>
            <person name="Hiruma K."/>
        </authorList>
    </citation>
    <scope>NUCLEOTIDE SEQUENCE [LARGE SCALE GENOMIC DNA]</scope>
    <source>
        <strain evidence="3 4">MAFF 239500</strain>
    </source>
</reference>
<keyword evidence="2" id="KW-0732">Signal</keyword>
<feature type="signal peptide" evidence="2">
    <location>
        <begin position="1"/>
        <end position="18"/>
    </location>
</feature>
<dbReference type="RefSeq" id="XP_049134608.1">
    <property type="nucleotide sequence ID" value="XM_049278651.1"/>
</dbReference>